<evidence type="ECO:0000256" key="2">
    <source>
        <dbReference type="SAM" id="MobiDB-lite"/>
    </source>
</evidence>
<reference evidence="7" key="1">
    <citation type="journal article" date="2023" name="Proc. Natl. Acad. Sci. U.S.A.">
        <title>Genomic and structural basis for evolution of tropane alkaloid biosynthesis.</title>
        <authorList>
            <person name="Wanga Y.-J."/>
            <person name="Taina T."/>
            <person name="Yua J.-Y."/>
            <person name="Lia J."/>
            <person name="Xua B."/>
            <person name="Chenc J."/>
            <person name="D'Auriad J.C."/>
            <person name="Huanga J.-P."/>
            <person name="Huanga S.-X."/>
        </authorList>
    </citation>
    <scope>NUCLEOTIDE SEQUENCE [LARGE SCALE GENOMIC DNA]</scope>
    <source>
        <strain evidence="7">cv. KIB-2019</strain>
    </source>
</reference>
<dbReference type="Pfam" id="PF05003">
    <property type="entry name" value="DUF668"/>
    <property type="match status" value="1"/>
</dbReference>
<comment type="caution">
    <text evidence="6">The sequence shown here is derived from an EMBL/GenBank/DDBJ whole genome shotgun (WGS) entry which is preliminary data.</text>
</comment>
<feature type="chain" id="PRO_5040356736" evidence="3">
    <location>
        <begin position="20"/>
        <end position="683"/>
    </location>
</feature>
<dbReference type="EMBL" id="JAJAGQ010000010">
    <property type="protein sequence ID" value="KAJ8551450.1"/>
    <property type="molecule type" value="Genomic_DNA"/>
</dbReference>
<dbReference type="AlphaFoldDB" id="A0A9Q1M5H1"/>
<evidence type="ECO:0000313" key="6">
    <source>
        <dbReference type="EMBL" id="KAJ8551450.1"/>
    </source>
</evidence>
<evidence type="ECO:0000313" key="7">
    <source>
        <dbReference type="Proteomes" id="UP001152561"/>
    </source>
</evidence>
<evidence type="ECO:0000256" key="3">
    <source>
        <dbReference type="SAM" id="SignalP"/>
    </source>
</evidence>
<feature type="signal peptide" evidence="3">
    <location>
        <begin position="1"/>
        <end position="19"/>
    </location>
</feature>
<feature type="region of interest" description="Disordered" evidence="2">
    <location>
        <begin position="374"/>
        <end position="398"/>
    </location>
</feature>
<feature type="domain" description="DUF3475" evidence="5">
    <location>
        <begin position="110"/>
        <end position="166"/>
    </location>
</feature>
<feature type="compositionally biased region" description="Polar residues" evidence="2">
    <location>
        <begin position="374"/>
        <end position="392"/>
    </location>
</feature>
<feature type="domain" description="DUF668" evidence="4">
    <location>
        <begin position="517"/>
        <end position="608"/>
    </location>
</feature>
<sequence>MIVILVLLPFFLLLPLLWSSPSNKVSTPPSSPPFPLLPPHTQPKRRSTPREFVLILELVQIISSQKIARIKLLVNIPFDTKMVAESWFRNFWKNSKKHEGGNHQKVLVGVLAFEVASLMSKLVHVWQSLSDKQVARLRDEIMNSVGIKKLVSDDDSYISRLICTELVENLGHVAIAVSRLAKKCNDPFLKSFEQAFNDLLKVGADPYGWQLSWKKMDKKVKKMERFIVINANLYQEMENLSDLEQTLRRLKGNDDADSITLVEYEKKLARKQHEVKHLKDVSIWNRTYDYTVLLLARSLFTIFSRIGHVFGVDPVVDERAKASRDLDSDQIHRSHSVAAYAQSSVHPSENSLTRFSSEPVENILAKSGPLSSKRNTNISYSGPLKSSSSTASPIPGRHSSAGFYSGPLGKSTIKSGPLPLLNKSGMRWWKSRDRSGSLNPKHGRPTSVGPLKGCMMVGTGSPVSNCHLDPQYGFHSGFLSSTTGASVVNGLSDGYSTCCYMTSYNAKKRLLNAPPETLGAAALALHYSNVIIVIEKLVASPHLIGHDAREDLYNMLPASLRGALRAKLKPFAKSLTSSVYDTVLAGEWNEAMLGILEWLAPLAHNMIRWQSERSFEHQNFVSRTNVLLVQTLYYANQEKTESVITELLVGLNYIWRYGREVNAKAVEECASARMMFNDDYMDE</sequence>
<dbReference type="InterPro" id="IPR021864">
    <property type="entry name" value="DUF3475"/>
</dbReference>
<dbReference type="Pfam" id="PF11961">
    <property type="entry name" value="DUF3475"/>
    <property type="match status" value="1"/>
</dbReference>
<keyword evidence="1" id="KW-0175">Coiled coil</keyword>
<name>A0A9Q1M5H1_9SOLA</name>
<dbReference type="PANTHER" id="PTHR31371">
    <property type="entry name" value="BNAC09G50660D PROTEIN"/>
    <property type="match status" value="1"/>
</dbReference>
<dbReference type="Proteomes" id="UP001152561">
    <property type="component" value="Unassembled WGS sequence"/>
</dbReference>
<evidence type="ECO:0000259" key="5">
    <source>
        <dbReference type="Pfam" id="PF11961"/>
    </source>
</evidence>
<evidence type="ECO:0000256" key="1">
    <source>
        <dbReference type="SAM" id="Coils"/>
    </source>
</evidence>
<dbReference type="PANTHER" id="PTHR31371:SF20">
    <property type="entry name" value="OS12G0146500 PROTEIN"/>
    <property type="match status" value="1"/>
</dbReference>
<keyword evidence="7" id="KW-1185">Reference proteome</keyword>
<accession>A0A9Q1M5H1</accession>
<keyword evidence="3" id="KW-0732">Signal</keyword>
<dbReference type="GO" id="GO:0045927">
    <property type="term" value="P:positive regulation of growth"/>
    <property type="evidence" value="ECO:0007669"/>
    <property type="project" value="InterPro"/>
</dbReference>
<proteinExistence type="predicted"/>
<organism evidence="6 7">
    <name type="scientific">Anisodus acutangulus</name>
    <dbReference type="NCBI Taxonomy" id="402998"/>
    <lineage>
        <taxon>Eukaryota</taxon>
        <taxon>Viridiplantae</taxon>
        <taxon>Streptophyta</taxon>
        <taxon>Embryophyta</taxon>
        <taxon>Tracheophyta</taxon>
        <taxon>Spermatophyta</taxon>
        <taxon>Magnoliopsida</taxon>
        <taxon>eudicotyledons</taxon>
        <taxon>Gunneridae</taxon>
        <taxon>Pentapetalae</taxon>
        <taxon>asterids</taxon>
        <taxon>lamiids</taxon>
        <taxon>Solanales</taxon>
        <taxon>Solanaceae</taxon>
        <taxon>Solanoideae</taxon>
        <taxon>Hyoscyameae</taxon>
        <taxon>Anisodus</taxon>
    </lineage>
</organism>
<dbReference type="InterPro" id="IPR007700">
    <property type="entry name" value="DUF668"/>
</dbReference>
<gene>
    <name evidence="6" type="ORF">K7X08_021465</name>
</gene>
<feature type="coiled-coil region" evidence="1">
    <location>
        <begin position="230"/>
        <end position="281"/>
    </location>
</feature>
<protein>
    <submittedName>
        <fullName evidence="6">Uncharacterized protein</fullName>
    </submittedName>
</protein>
<dbReference type="OrthoDB" id="2018987at2759"/>
<evidence type="ECO:0000259" key="4">
    <source>
        <dbReference type="Pfam" id="PF05003"/>
    </source>
</evidence>